<keyword evidence="2" id="KW-1185">Reference proteome</keyword>
<organism evidence="1 2">
    <name type="scientific">Micromonospora kangleipakensis</name>
    <dbReference type="NCBI Taxonomy" id="1077942"/>
    <lineage>
        <taxon>Bacteria</taxon>
        <taxon>Bacillati</taxon>
        <taxon>Actinomycetota</taxon>
        <taxon>Actinomycetes</taxon>
        <taxon>Micromonosporales</taxon>
        <taxon>Micromonosporaceae</taxon>
        <taxon>Micromonospora</taxon>
    </lineage>
</organism>
<name>A0A4V6MGV1_9ACTN</name>
<dbReference type="Proteomes" id="UP000294114">
    <property type="component" value="Unassembled WGS sequence"/>
</dbReference>
<dbReference type="EMBL" id="SHLD01000001">
    <property type="protein sequence ID" value="RZU76546.1"/>
    <property type="molecule type" value="Genomic_DNA"/>
</dbReference>
<sequence length="45" mass="4864">MATLADVVRRAGVRRLRPDTALRDGRGSASIGSMIERKGVRALAR</sequence>
<protein>
    <submittedName>
        <fullName evidence="1">Uncharacterized protein</fullName>
    </submittedName>
</protein>
<evidence type="ECO:0000313" key="2">
    <source>
        <dbReference type="Proteomes" id="UP000294114"/>
    </source>
</evidence>
<reference evidence="1 2" key="1">
    <citation type="submission" date="2019-02" db="EMBL/GenBank/DDBJ databases">
        <title>Sequencing the genomes of 1000 actinobacteria strains.</title>
        <authorList>
            <person name="Klenk H.-P."/>
        </authorList>
    </citation>
    <scope>NUCLEOTIDE SEQUENCE [LARGE SCALE GENOMIC DNA]</scope>
    <source>
        <strain evidence="1 2">DSM 45612</strain>
    </source>
</reference>
<proteinExistence type="predicted"/>
<comment type="caution">
    <text evidence="1">The sequence shown here is derived from an EMBL/GenBank/DDBJ whole genome shotgun (WGS) entry which is preliminary data.</text>
</comment>
<evidence type="ECO:0000313" key="1">
    <source>
        <dbReference type="EMBL" id="RZU76546.1"/>
    </source>
</evidence>
<dbReference type="AlphaFoldDB" id="A0A4V6MGV1"/>
<gene>
    <name evidence="1" type="ORF">EV384_5208</name>
</gene>
<accession>A0A4V6MGV1</accession>